<dbReference type="GO" id="GO:0005634">
    <property type="term" value="C:nucleus"/>
    <property type="evidence" value="ECO:0007669"/>
    <property type="project" value="TreeGrafter"/>
</dbReference>
<reference evidence="7" key="2">
    <citation type="submission" date="2025-09" db="UniProtKB">
        <authorList>
            <consortium name="Ensembl"/>
        </authorList>
    </citation>
    <scope>IDENTIFICATION</scope>
</reference>
<dbReference type="PANTHER" id="PTHR11361">
    <property type="entry name" value="DNA MISMATCH REPAIR PROTEIN MUTS FAMILY MEMBER"/>
    <property type="match status" value="1"/>
</dbReference>
<dbReference type="InterPro" id="IPR036187">
    <property type="entry name" value="DNA_mismatch_repair_MutS_sf"/>
</dbReference>
<dbReference type="PROSITE" id="PS00486">
    <property type="entry name" value="DNA_MISMATCH_REPAIR_2"/>
    <property type="match status" value="1"/>
</dbReference>
<evidence type="ECO:0000313" key="8">
    <source>
        <dbReference type="Proteomes" id="UP000694398"/>
    </source>
</evidence>
<dbReference type="PANTHER" id="PTHR11361:SF20">
    <property type="entry name" value="MUTS PROTEIN HOMOLOG 5"/>
    <property type="match status" value="1"/>
</dbReference>
<accession>A0A8C2VPS4</accession>
<evidence type="ECO:0000256" key="4">
    <source>
        <dbReference type="ARBA" id="ARBA00023125"/>
    </source>
</evidence>
<evidence type="ECO:0000313" key="7">
    <source>
        <dbReference type="Ensembl" id="ENSCLAP00000016499.1"/>
    </source>
</evidence>
<sequence length="805" mass="89152">MASHAAAPQGSGPGAAPAGCPSPDPALGPEEAEDEDEAPAEVHLCVLWNSGQLGIAYYDTSDSAIYFMPDAPDHESLRLLQRVLDEINPRCVVTSAKQDEYMTHFLQRLASQEHREPKKPEIILLPSVDFGLEISKQRLLSGNYSFIPESMTATEKILFLSSIIPFDCLLTVRALGGLLKFLGRRRIGVELEDSNISVPILGFKKFVLTHLVSIDQDTYSVLQIFKSESHPSVYKVASGLKEGLSLFGILNRCRCKWGEKLLRLWFTRPTQDLGELNSRLDVIQFFLLPQNLDIAQMLHRLMSHIKNVPTVYSALGLRDACRSLPQSIQLFRDIAQEFSDDLHHIASLIGKVVDFEGSLAENRFTILPNIDPEIDEKKRRLMGLPSFLTEVARTELENLDSRIPSCSVIYIPLIGFLLSIPRLPFMVEASDFEIEGLDFMFLSEEKLHYRSARTKELDALLGDLHCEIRDQETLLMHQLQCQVLARAAVLTRVLDLASRLDVLLALASAARDYGYSRPRYCPGLHGVRIQNGRHPLMELCARTFVPNSAECGGDRGRVRVITGPNSSGKSVYLKQVGLITFMALVGSFVPAEEAEIGAVDAIFTRIHSCESISLGLSTFMIDLNQVAKAVNNATQRSLVLIDEFGKGTNTVDGLALLAAVIRHWLALGPTCPHVFVATNFLSLVQLQLLPQGPLVQYLTMETCEDGDELVFFYQVCEGVASASHASHTATQAGLPDRLVARAKEVSDLIRSGKPIQPVRELRKENQMAQCQALVEKFLELDLEDPGLDLDVFMSREVLPAAASVL</sequence>
<gene>
    <name evidence="7" type="primary">MSH5</name>
</gene>
<reference evidence="7" key="1">
    <citation type="submission" date="2025-08" db="UniProtKB">
        <authorList>
            <consortium name="Ensembl"/>
        </authorList>
    </citation>
    <scope>IDENTIFICATION</scope>
</reference>
<evidence type="ECO:0000259" key="6">
    <source>
        <dbReference type="PROSITE" id="PS00486"/>
    </source>
</evidence>
<dbReference type="AlphaFoldDB" id="A0A8C2VPS4"/>
<feature type="region of interest" description="Disordered" evidence="5">
    <location>
        <begin position="1"/>
        <end position="38"/>
    </location>
</feature>
<dbReference type="InterPro" id="IPR027417">
    <property type="entry name" value="P-loop_NTPase"/>
</dbReference>
<dbReference type="InterPro" id="IPR007696">
    <property type="entry name" value="DNA_mismatch_repair_MutS_core"/>
</dbReference>
<feature type="compositionally biased region" description="Low complexity" evidence="5">
    <location>
        <begin position="1"/>
        <end position="19"/>
    </location>
</feature>
<dbReference type="GO" id="GO:0005524">
    <property type="term" value="F:ATP binding"/>
    <property type="evidence" value="ECO:0007669"/>
    <property type="project" value="UniProtKB-KW"/>
</dbReference>
<dbReference type="GO" id="GO:0051026">
    <property type="term" value="P:chiasma assembly"/>
    <property type="evidence" value="ECO:0007669"/>
    <property type="project" value="TreeGrafter"/>
</dbReference>
<keyword evidence="3" id="KW-0067">ATP-binding</keyword>
<dbReference type="GeneTree" id="ENSGT00550000074977"/>
<dbReference type="Ensembl" id="ENSCLAT00000016663.1">
    <property type="protein sequence ID" value="ENSCLAP00000016499.1"/>
    <property type="gene ID" value="ENSCLAG00000011345.1"/>
</dbReference>
<keyword evidence="2" id="KW-0547">Nucleotide-binding</keyword>
<proteinExistence type="inferred from homology"/>
<dbReference type="PIRSF" id="PIRSF005813">
    <property type="entry name" value="MSH2"/>
    <property type="match status" value="1"/>
</dbReference>
<dbReference type="GO" id="GO:0030983">
    <property type="term" value="F:mismatched DNA binding"/>
    <property type="evidence" value="ECO:0007669"/>
    <property type="project" value="InterPro"/>
</dbReference>
<dbReference type="Proteomes" id="UP000694398">
    <property type="component" value="Unassembled WGS sequence"/>
</dbReference>
<dbReference type="InterPro" id="IPR045076">
    <property type="entry name" value="MutS"/>
</dbReference>
<dbReference type="Pfam" id="PF05192">
    <property type="entry name" value="MutS_III"/>
    <property type="match status" value="1"/>
</dbReference>
<dbReference type="Gene3D" id="3.40.50.300">
    <property type="entry name" value="P-loop containing nucleotide triphosphate hydrolases"/>
    <property type="match status" value="1"/>
</dbReference>
<dbReference type="CDD" id="cd03281">
    <property type="entry name" value="ABC_MSH5_euk"/>
    <property type="match status" value="1"/>
</dbReference>
<dbReference type="InterPro" id="IPR011184">
    <property type="entry name" value="DNA_mismatch_repair_Msh2"/>
</dbReference>
<dbReference type="SMART" id="SM00534">
    <property type="entry name" value="MUTSac"/>
    <property type="match status" value="1"/>
</dbReference>
<organism evidence="7 8">
    <name type="scientific">Chinchilla lanigera</name>
    <name type="common">Long-tailed chinchilla</name>
    <name type="synonym">Chinchilla villidera</name>
    <dbReference type="NCBI Taxonomy" id="34839"/>
    <lineage>
        <taxon>Eukaryota</taxon>
        <taxon>Metazoa</taxon>
        <taxon>Chordata</taxon>
        <taxon>Craniata</taxon>
        <taxon>Vertebrata</taxon>
        <taxon>Euteleostomi</taxon>
        <taxon>Mammalia</taxon>
        <taxon>Eutheria</taxon>
        <taxon>Euarchontoglires</taxon>
        <taxon>Glires</taxon>
        <taxon>Rodentia</taxon>
        <taxon>Hystricomorpha</taxon>
        <taxon>Chinchillidae</taxon>
        <taxon>Chinchilla</taxon>
    </lineage>
</organism>
<dbReference type="InterPro" id="IPR007861">
    <property type="entry name" value="DNA_mismatch_repair_MutS_clamp"/>
</dbReference>
<dbReference type="Pfam" id="PF05190">
    <property type="entry name" value="MutS_IV"/>
    <property type="match status" value="1"/>
</dbReference>
<evidence type="ECO:0000256" key="3">
    <source>
        <dbReference type="ARBA" id="ARBA00022840"/>
    </source>
</evidence>
<dbReference type="SMART" id="SM00533">
    <property type="entry name" value="MUTSd"/>
    <property type="match status" value="1"/>
</dbReference>
<keyword evidence="4" id="KW-0238">DNA-binding</keyword>
<dbReference type="GO" id="GO:0006298">
    <property type="term" value="P:mismatch repair"/>
    <property type="evidence" value="ECO:0007669"/>
    <property type="project" value="InterPro"/>
</dbReference>
<dbReference type="Gene3D" id="1.10.1420.10">
    <property type="match status" value="1"/>
</dbReference>
<dbReference type="GO" id="GO:0140664">
    <property type="term" value="F:ATP-dependent DNA damage sensor activity"/>
    <property type="evidence" value="ECO:0007669"/>
    <property type="project" value="InterPro"/>
</dbReference>
<dbReference type="InterPro" id="IPR000432">
    <property type="entry name" value="DNA_mismatch_repair_MutS_C"/>
</dbReference>
<comment type="similarity">
    <text evidence="1">Belongs to the DNA mismatch repair MutS family.</text>
</comment>
<evidence type="ECO:0000256" key="5">
    <source>
        <dbReference type="SAM" id="MobiDB-lite"/>
    </source>
</evidence>
<feature type="domain" description="DNA mismatch repair proteins mutS family" evidence="6">
    <location>
        <begin position="637"/>
        <end position="653"/>
    </location>
</feature>
<name>A0A8C2VPS4_CHILA</name>
<dbReference type="Pfam" id="PF00488">
    <property type="entry name" value="MutS_V"/>
    <property type="match status" value="1"/>
</dbReference>
<dbReference type="OMA" id="CSVYFMP"/>
<dbReference type="SUPFAM" id="SSF48334">
    <property type="entry name" value="DNA repair protein MutS, domain III"/>
    <property type="match status" value="1"/>
</dbReference>
<evidence type="ECO:0000256" key="1">
    <source>
        <dbReference type="ARBA" id="ARBA00006271"/>
    </source>
</evidence>
<dbReference type="SUPFAM" id="SSF52540">
    <property type="entry name" value="P-loop containing nucleoside triphosphate hydrolases"/>
    <property type="match status" value="1"/>
</dbReference>
<protein>
    <submittedName>
        <fullName evidence="7">MutS homolog 5</fullName>
    </submittedName>
</protein>
<evidence type="ECO:0000256" key="2">
    <source>
        <dbReference type="ARBA" id="ARBA00022741"/>
    </source>
</evidence>
<dbReference type="FunFam" id="3.40.50.300:FF:000820">
    <property type="entry name" value="MutS homolog 5 (E. coli)"/>
    <property type="match status" value="1"/>
</dbReference>
<keyword evidence="8" id="KW-1185">Reference proteome</keyword>